<dbReference type="GO" id="GO:0051087">
    <property type="term" value="F:protein-folding chaperone binding"/>
    <property type="evidence" value="ECO:0007669"/>
    <property type="project" value="InterPro"/>
</dbReference>
<dbReference type="Gene3D" id="3.90.20.20">
    <property type="match status" value="1"/>
</dbReference>
<proteinExistence type="inferred from homology"/>
<dbReference type="PRINTS" id="PR00773">
    <property type="entry name" value="GRPEPROTEIN"/>
</dbReference>
<comment type="subunit">
    <text evidence="3 10">Homodimer.</text>
</comment>
<dbReference type="HAMAP" id="MF_01151">
    <property type="entry name" value="GrpE"/>
    <property type="match status" value="1"/>
</dbReference>
<comment type="subcellular location">
    <subcellularLocation>
        <location evidence="1 10">Cytoplasm</location>
    </subcellularLocation>
</comment>
<dbReference type="SUPFAM" id="SSF51064">
    <property type="entry name" value="Head domain of nucleotide exchange factor GrpE"/>
    <property type="match status" value="1"/>
</dbReference>
<accession>A0AAU9D4B6</accession>
<evidence type="ECO:0000256" key="4">
    <source>
        <dbReference type="ARBA" id="ARBA00022490"/>
    </source>
</evidence>
<dbReference type="Proteomes" id="UP001321804">
    <property type="component" value="Chromosome"/>
</dbReference>
<dbReference type="AlphaFoldDB" id="A0AAU9D4B6"/>
<feature type="compositionally biased region" description="Basic and acidic residues" evidence="13">
    <location>
        <begin position="1"/>
        <end position="17"/>
    </location>
</feature>
<name>A0AAU9D4B6_9LACO</name>
<keyword evidence="5 10" id="KW-0346">Stress response</keyword>
<dbReference type="SUPFAM" id="SSF58014">
    <property type="entry name" value="Coiled-coil domain of nucleotide exchange factor GrpE"/>
    <property type="match status" value="1"/>
</dbReference>
<dbReference type="GO" id="GO:0005737">
    <property type="term" value="C:cytoplasm"/>
    <property type="evidence" value="ECO:0007669"/>
    <property type="project" value="UniProtKB-SubCell"/>
</dbReference>
<dbReference type="GO" id="GO:0000774">
    <property type="term" value="F:adenyl-nucleotide exchange factor activity"/>
    <property type="evidence" value="ECO:0007669"/>
    <property type="project" value="InterPro"/>
</dbReference>
<comment type="similarity">
    <text evidence="2 10 12">Belongs to the GrpE family.</text>
</comment>
<dbReference type="InterPro" id="IPR013805">
    <property type="entry name" value="GrpE_CC"/>
</dbReference>
<dbReference type="InterPro" id="IPR000740">
    <property type="entry name" value="GrpE"/>
</dbReference>
<sequence length="197" mass="22475">MKDADDLKNKNPDKNNKENSSNVENKEENINKKKSKASSQVEEIEKLNQQIKELKEKNDQLQDQFLRSEAEIANMNNHFKKERAQLLMYSGQDLAKEILPGLDNLKRALETKTDGKSSEQLKKGIEMVLGQLNEALKNNQITEISEAGVKFDPNIHQAVSVVEAQKDEEKNMVKQILQSGYKLKDRVIRPAMVIVTK</sequence>
<evidence type="ECO:0000256" key="8">
    <source>
        <dbReference type="ARBA" id="ARBA00072274"/>
    </source>
</evidence>
<keyword evidence="4 10" id="KW-0963">Cytoplasm</keyword>
<evidence type="ECO:0000256" key="7">
    <source>
        <dbReference type="ARBA" id="ARBA00053401"/>
    </source>
</evidence>
<dbReference type="CDD" id="cd00446">
    <property type="entry name" value="GrpE"/>
    <property type="match status" value="1"/>
</dbReference>
<dbReference type="InterPro" id="IPR009012">
    <property type="entry name" value="GrpE_head"/>
</dbReference>
<keyword evidence="6 10" id="KW-0143">Chaperone</keyword>
<dbReference type="NCBIfam" id="NF010759">
    <property type="entry name" value="PRK14162.1"/>
    <property type="match status" value="1"/>
</dbReference>
<dbReference type="PROSITE" id="PS01071">
    <property type="entry name" value="GRPE"/>
    <property type="match status" value="1"/>
</dbReference>
<evidence type="ECO:0000256" key="1">
    <source>
        <dbReference type="ARBA" id="ARBA00004496"/>
    </source>
</evidence>
<dbReference type="Pfam" id="PF01025">
    <property type="entry name" value="GrpE"/>
    <property type="match status" value="1"/>
</dbReference>
<dbReference type="GO" id="GO:0051082">
    <property type="term" value="F:unfolded protein binding"/>
    <property type="evidence" value="ECO:0007669"/>
    <property type="project" value="TreeGrafter"/>
</dbReference>
<evidence type="ECO:0000256" key="2">
    <source>
        <dbReference type="ARBA" id="ARBA00009054"/>
    </source>
</evidence>
<evidence type="ECO:0000256" key="9">
    <source>
        <dbReference type="ARBA" id="ARBA00076414"/>
    </source>
</evidence>
<evidence type="ECO:0000313" key="15">
    <source>
        <dbReference type="Proteomes" id="UP001321804"/>
    </source>
</evidence>
<comment type="function">
    <text evidence="7 10 11">Participates actively in the response to hyperosmotic and heat shock by preventing the aggregation of stress-denatured proteins, in association with DnaK and GrpE. It is the nucleotide exchange factor for DnaK and may function as a thermosensor. Unfolded proteins bind initially to DnaJ; upon interaction with the DnaJ-bound protein, DnaK hydrolyzes its bound ATP, resulting in the formation of a stable complex. GrpE releases ADP from DnaK; ATP binding to DnaK triggers the release of the substrate protein, thus completing the reaction cycle. Several rounds of ATP-dependent interactions between DnaJ, DnaK and GrpE are required for fully efficient folding.</text>
</comment>
<feature type="region of interest" description="Disordered" evidence="13">
    <location>
        <begin position="1"/>
        <end position="43"/>
    </location>
</feature>
<dbReference type="PANTHER" id="PTHR21237:SF23">
    <property type="entry name" value="GRPE PROTEIN HOMOLOG, MITOCHONDRIAL"/>
    <property type="match status" value="1"/>
</dbReference>
<dbReference type="GO" id="GO:0042803">
    <property type="term" value="F:protein homodimerization activity"/>
    <property type="evidence" value="ECO:0007669"/>
    <property type="project" value="InterPro"/>
</dbReference>
<protein>
    <recommendedName>
        <fullName evidence="8 10">Protein GrpE</fullName>
    </recommendedName>
    <alternativeName>
        <fullName evidence="9 10">HSP-70 cofactor</fullName>
    </alternativeName>
</protein>
<evidence type="ECO:0000256" key="5">
    <source>
        <dbReference type="ARBA" id="ARBA00023016"/>
    </source>
</evidence>
<evidence type="ECO:0000256" key="6">
    <source>
        <dbReference type="ARBA" id="ARBA00023186"/>
    </source>
</evidence>
<gene>
    <name evidence="10 14" type="primary">grpE</name>
    <name evidence="14" type="ORF">KIMC2_08220</name>
</gene>
<keyword evidence="15" id="KW-1185">Reference proteome</keyword>
<dbReference type="EMBL" id="AP026801">
    <property type="protein sequence ID" value="BDR56260.1"/>
    <property type="molecule type" value="Genomic_DNA"/>
</dbReference>
<dbReference type="FunFam" id="2.30.22.10:FF:000001">
    <property type="entry name" value="Protein GrpE"/>
    <property type="match status" value="1"/>
</dbReference>
<reference evidence="14 15" key="1">
    <citation type="journal article" date="2023" name="Microbiol. Spectr.">
        <title>Symbiosis of Carpenter Bees with Uncharacterized Lactic Acid Bacteria Showing NAD Auxotrophy.</title>
        <authorList>
            <person name="Kawasaki S."/>
            <person name="Ozawa K."/>
            <person name="Mori T."/>
            <person name="Yamamoto A."/>
            <person name="Ito M."/>
            <person name="Ohkuma M."/>
            <person name="Sakamoto M."/>
            <person name="Matsutani M."/>
        </authorList>
    </citation>
    <scope>NUCLEOTIDE SEQUENCE [LARGE SCALE GENOMIC DNA]</scope>
    <source>
        <strain evidence="14 15">KimC2</strain>
    </source>
</reference>
<organism evidence="14 15">
    <name type="scientific">Xylocopilactobacillus apis</name>
    <dbReference type="NCBI Taxonomy" id="2932183"/>
    <lineage>
        <taxon>Bacteria</taxon>
        <taxon>Bacillati</taxon>
        <taxon>Bacillota</taxon>
        <taxon>Bacilli</taxon>
        <taxon>Lactobacillales</taxon>
        <taxon>Lactobacillaceae</taxon>
        <taxon>Xylocopilactobacillus</taxon>
    </lineage>
</organism>
<dbReference type="NCBIfam" id="NF010738">
    <property type="entry name" value="PRK14140.1"/>
    <property type="match status" value="1"/>
</dbReference>
<evidence type="ECO:0000256" key="11">
    <source>
        <dbReference type="RuleBase" id="RU000639"/>
    </source>
</evidence>
<evidence type="ECO:0000256" key="10">
    <source>
        <dbReference type="HAMAP-Rule" id="MF_01151"/>
    </source>
</evidence>
<dbReference type="PANTHER" id="PTHR21237">
    <property type="entry name" value="GRPE PROTEIN"/>
    <property type="match status" value="1"/>
</dbReference>
<dbReference type="GO" id="GO:0006457">
    <property type="term" value="P:protein folding"/>
    <property type="evidence" value="ECO:0007669"/>
    <property type="project" value="InterPro"/>
</dbReference>
<evidence type="ECO:0000256" key="12">
    <source>
        <dbReference type="RuleBase" id="RU004478"/>
    </source>
</evidence>
<dbReference type="Gene3D" id="2.30.22.10">
    <property type="entry name" value="Head domain of nucleotide exchange factor GrpE"/>
    <property type="match status" value="1"/>
</dbReference>
<dbReference type="RefSeq" id="WP_317698157.1">
    <property type="nucleotide sequence ID" value="NZ_AP026801.1"/>
</dbReference>
<evidence type="ECO:0000313" key="14">
    <source>
        <dbReference type="EMBL" id="BDR56260.1"/>
    </source>
</evidence>
<dbReference type="KEGG" id="xak:KIMC2_08220"/>
<evidence type="ECO:0000256" key="3">
    <source>
        <dbReference type="ARBA" id="ARBA00011738"/>
    </source>
</evidence>
<evidence type="ECO:0000256" key="13">
    <source>
        <dbReference type="SAM" id="MobiDB-lite"/>
    </source>
</evidence>